<feature type="transmembrane region" description="Helical" evidence="1">
    <location>
        <begin position="75"/>
        <end position="95"/>
    </location>
</feature>
<dbReference type="InterPro" id="IPR032128">
    <property type="entry name" value="Pyocin_R2_holin"/>
</dbReference>
<dbReference type="RefSeq" id="WP_154947131.1">
    <property type="nucleotide sequence ID" value="NZ_CABVHB010000020.1"/>
</dbReference>
<proteinExistence type="predicted"/>
<dbReference type="AlphaFoldDB" id="A0A5E6TRE5"/>
<accession>A0A5E6TRE5</accession>
<keyword evidence="1" id="KW-1133">Transmembrane helix</keyword>
<sequence length="116" mass="11969">MSTEQEVQQSLADLPTWLLILVALAGLTGEMWRADAAGMAVPVLIKRVLLRFGASAVFGLATVMLATALGCSLMTAAAIGSVVACLGADVASGLYARWLAKKAGLCEVPPGSQHEQ</sequence>
<name>A0A5E6TRE5_PSEFL</name>
<keyword evidence="1" id="KW-0472">Membrane</keyword>
<keyword evidence="1" id="KW-0812">Transmembrane</keyword>
<feature type="transmembrane region" description="Helical" evidence="1">
    <location>
        <begin position="16"/>
        <end position="36"/>
    </location>
</feature>
<evidence type="ECO:0000313" key="3">
    <source>
        <dbReference type="Proteomes" id="UP000344274"/>
    </source>
</evidence>
<feature type="transmembrane region" description="Helical" evidence="1">
    <location>
        <begin position="48"/>
        <end position="69"/>
    </location>
</feature>
<dbReference type="Proteomes" id="UP000344274">
    <property type="component" value="Unassembled WGS sequence"/>
</dbReference>
<evidence type="ECO:0000256" key="1">
    <source>
        <dbReference type="SAM" id="Phobius"/>
    </source>
</evidence>
<organism evidence="2 3">
    <name type="scientific">Pseudomonas fluorescens</name>
    <dbReference type="NCBI Taxonomy" id="294"/>
    <lineage>
        <taxon>Bacteria</taxon>
        <taxon>Pseudomonadati</taxon>
        <taxon>Pseudomonadota</taxon>
        <taxon>Gammaproteobacteria</taxon>
        <taxon>Pseudomonadales</taxon>
        <taxon>Pseudomonadaceae</taxon>
        <taxon>Pseudomonas</taxon>
    </lineage>
</organism>
<reference evidence="2 3" key="1">
    <citation type="submission" date="2019-09" db="EMBL/GenBank/DDBJ databases">
        <authorList>
            <person name="Chandra G."/>
            <person name="Truman W A."/>
        </authorList>
    </citation>
    <scope>NUCLEOTIDE SEQUENCE [LARGE SCALE GENOMIC DNA]</scope>
    <source>
        <strain evidence="2">PS673</strain>
    </source>
</reference>
<gene>
    <name evidence="2" type="ORF">PS673_02913</name>
</gene>
<evidence type="ECO:0008006" key="4">
    <source>
        <dbReference type="Google" id="ProtNLM"/>
    </source>
</evidence>
<evidence type="ECO:0000313" key="2">
    <source>
        <dbReference type="EMBL" id="VVM93523.1"/>
    </source>
</evidence>
<dbReference type="Pfam" id="PF16085">
    <property type="entry name" value="Phage_holin_3_5"/>
    <property type="match status" value="1"/>
</dbReference>
<dbReference type="EMBL" id="CABVHB010000020">
    <property type="protein sequence ID" value="VVM93523.1"/>
    <property type="molecule type" value="Genomic_DNA"/>
</dbReference>
<protein>
    <recommendedName>
        <fullName evidence="4">Pyocin R2, holin</fullName>
    </recommendedName>
</protein>